<dbReference type="Pfam" id="PF01974">
    <property type="entry name" value="tRNA_int_endo"/>
    <property type="match status" value="1"/>
</dbReference>
<comment type="subunit">
    <text evidence="4">Homotetramer; although the tetramer contains four active sites, only two participate in the cleavage. Therefore, it should be considered as a dimer of dimers.</text>
</comment>
<feature type="domain" description="tRNA intron endonuclease catalytic" evidence="5">
    <location>
        <begin position="80"/>
        <end position="163"/>
    </location>
</feature>
<evidence type="ECO:0000256" key="1">
    <source>
        <dbReference type="ARBA" id="ARBA00022694"/>
    </source>
</evidence>
<evidence type="ECO:0000256" key="3">
    <source>
        <dbReference type="ARBA" id="ARBA00024798"/>
    </source>
</evidence>
<evidence type="ECO:0000313" key="9">
    <source>
        <dbReference type="EMBL" id="SEW21218.1"/>
    </source>
</evidence>
<dbReference type="InterPro" id="IPR036740">
    <property type="entry name" value="tRNA_intron_Endonuc_N_sf"/>
</dbReference>
<dbReference type="RefSeq" id="WP_055428565.1">
    <property type="nucleotide sequence ID" value="NZ_CP015105.1"/>
</dbReference>
<dbReference type="InterPro" id="IPR006678">
    <property type="entry name" value="tRNA_intron_Endonuc_N"/>
</dbReference>
<comment type="similarity">
    <text evidence="4">Belongs to the tRNA-intron endonuclease family. Archaeal short subfamily.</text>
</comment>
<dbReference type="PIRSF" id="PIRSF005285">
    <property type="entry name" value="tRNA_splic_archaea"/>
    <property type="match status" value="1"/>
</dbReference>
<feature type="active site" evidence="4">
    <location>
        <position position="148"/>
    </location>
</feature>
<gene>
    <name evidence="4" type="primary">endA</name>
    <name evidence="7" type="ORF">A3L14_10190</name>
    <name evidence="8" type="ORF">AMR53_01420</name>
    <name evidence="9" type="ORF">SAMN05216170_2139</name>
</gene>
<dbReference type="Proteomes" id="UP000182125">
    <property type="component" value="Unassembled WGS sequence"/>
</dbReference>
<dbReference type="FunFam" id="3.40.1350.10:FF:000006">
    <property type="entry name" value="tRNA-splicing endonuclease"/>
    <property type="match status" value="1"/>
</dbReference>
<keyword evidence="9" id="KW-0540">Nuclease</keyword>
<evidence type="ECO:0000259" key="6">
    <source>
        <dbReference type="Pfam" id="PF02778"/>
    </source>
</evidence>
<dbReference type="GeneID" id="33334798"/>
<reference evidence="9 11" key="3">
    <citation type="submission" date="2016-10" db="EMBL/GenBank/DDBJ databases">
        <authorList>
            <person name="de Groot N.N."/>
        </authorList>
    </citation>
    <scope>NUCLEOTIDE SEQUENCE [LARGE SCALE GENOMIC DNA]</scope>
    <source>
        <strain evidence="9 11">OGL-20</strain>
    </source>
</reference>
<dbReference type="EC" id="4.6.1.16" evidence="4"/>
<evidence type="ECO:0000313" key="11">
    <source>
        <dbReference type="Proteomes" id="UP000182125"/>
    </source>
</evidence>
<dbReference type="GO" id="GO:0003676">
    <property type="term" value="F:nucleic acid binding"/>
    <property type="evidence" value="ECO:0007669"/>
    <property type="project" value="InterPro"/>
</dbReference>
<dbReference type="SUPFAM" id="SSF55267">
    <property type="entry name" value="tRNA-intron endonuclease N-terminal domain-like"/>
    <property type="match status" value="1"/>
</dbReference>
<feature type="domain" description="tRNA intron endonuclease N-terminal" evidence="6">
    <location>
        <begin position="7"/>
        <end position="70"/>
    </location>
</feature>
<keyword evidence="9" id="KW-0378">Hydrolase</keyword>
<reference evidence="7 12" key="2">
    <citation type="submission" date="2016-04" db="EMBL/GenBank/DDBJ databases">
        <title>Complete genome sequence of Thermococcus thioreducens type strain OGL-20P.</title>
        <authorList>
            <person name="Oger P.M."/>
        </authorList>
    </citation>
    <scope>NUCLEOTIDE SEQUENCE [LARGE SCALE GENOMIC DNA]</scope>
    <source>
        <strain evidence="7 12">OGL-20P</strain>
    </source>
</reference>
<dbReference type="KEGG" id="ttd:A3L14_10190"/>
<dbReference type="GO" id="GO:0006388">
    <property type="term" value="P:tRNA splicing, via endonucleolytic cleavage and ligation"/>
    <property type="evidence" value="ECO:0007669"/>
    <property type="project" value="UniProtKB-UniRule"/>
</dbReference>
<dbReference type="SUPFAM" id="SSF53032">
    <property type="entry name" value="tRNA-intron endonuclease catalytic domain-like"/>
    <property type="match status" value="1"/>
</dbReference>
<dbReference type="GO" id="GO:0000213">
    <property type="term" value="F:tRNA-intron lyase activity"/>
    <property type="evidence" value="ECO:0007669"/>
    <property type="project" value="UniProtKB-UniRule"/>
</dbReference>
<dbReference type="Proteomes" id="UP000051862">
    <property type="component" value="Unassembled WGS sequence"/>
</dbReference>
<dbReference type="PANTHER" id="PTHR21227">
    <property type="entry name" value="TRNA-SPLICING ENDONUCLEASE SUBUNIT SEN2"/>
    <property type="match status" value="1"/>
</dbReference>
<keyword evidence="1 4" id="KW-0819">tRNA processing</keyword>
<dbReference type="InterPro" id="IPR016442">
    <property type="entry name" value="tRNA_splic_arch_short"/>
</dbReference>
<evidence type="ECO:0000256" key="4">
    <source>
        <dbReference type="HAMAP-Rule" id="MF_01833"/>
    </source>
</evidence>
<dbReference type="InterPro" id="IPR011856">
    <property type="entry name" value="tRNA_endonuc-like_dom_sf"/>
</dbReference>
<dbReference type="PANTHER" id="PTHR21227:SF0">
    <property type="entry name" value="TRNA-SPLICING ENDONUCLEASE SUBUNIT SEN2"/>
    <property type="match status" value="1"/>
</dbReference>
<dbReference type="CDD" id="cd22363">
    <property type="entry name" value="tRNA-intron_lyase_C"/>
    <property type="match status" value="1"/>
</dbReference>
<dbReference type="InterPro" id="IPR006676">
    <property type="entry name" value="tRNA_splic"/>
</dbReference>
<dbReference type="HAMAP" id="MF_01833">
    <property type="entry name" value="EndA_short"/>
    <property type="match status" value="1"/>
</dbReference>
<keyword evidence="2 4" id="KW-0456">Lyase</keyword>
<comment type="catalytic activity">
    <reaction evidence="4">
        <text>pretRNA = a 3'-half-tRNA molecule with a 5'-OH end + a 5'-half-tRNA molecule with a 2',3'-cyclic phosphate end + an intron with a 2',3'-cyclic phosphate and a 5'-hydroxyl terminus.</text>
        <dbReference type="EC" id="4.6.1.16"/>
    </reaction>
</comment>
<dbReference type="Gene3D" id="3.40.1170.20">
    <property type="entry name" value="tRNA intron endonuclease, N-terminal domain"/>
    <property type="match status" value="1"/>
</dbReference>
<dbReference type="NCBIfam" id="TIGR00324">
    <property type="entry name" value="endA"/>
    <property type="match status" value="1"/>
</dbReference>
<protein>
    <recommendedName>
        <fullName evidence="4">tRNA-splicing endonuclease</fullName>
        <ecNumber evidence="4">4.6.1.16</ecNumber>
    </recommendedName>
    <alternativeName>
        <fullName evidence="4">tRNA-intron endonuclease</fullName>
    </alternativeName>
</protein>
<evidence type="ECO:0000313" key="10">
    <source>
        <dbReference type="Proteomes" id="UP000051862"/>
    </source>
</evidence>
<dbReference type="EMBL" id="FOIW01000003">
    <property type="protein sequence ID" value="SEW21218.1"/>
    <property type="molecule type" value="Genomic_DNA"/>
</dbReference>
<dbReference type="GO" id="GO:0005737">
    <property type="term" value="C:cytoplasm"/>
    <property type="evidence" value="ECO:0007669"/>
    <property type="project" value="TreeGrafter"/>
</dbReference>
<proteinExistence type="inferred from homology"/>
<dbReference type="Gene3D" id="3.40.1350.10">
    <property type="match status" value="1"/>
</dbReference>
<dbReference type="Proteomes" id="UP000250136">
    <property type="component" value="Chromosome"/>
</dbReference>
<dbReference type="InterPro" id="IPR036167">
    <property type="entry name" value="tRNA_intron_Endo_cat-like_sf"/>
</dbReference>
<evidence type="ECO:0000313" key="7">
    <source>
        <dbReference type="EMBL" id="ASJ13228.1"/>
    </source>
</evidence>
<evidence type="ECO:0000313" key="12">
    <source>
        <dbReference type="Proteomes" id="UP000250136"/>
    </source>
</evidence>
<dbReference type="EMBL" id="CP015105">
    <property type="protein sequence ID" value="ASJ13228.1"/>
    <property type="molecule type" value="Genomic_DNA"/>
</dbReference>
<keyword evidence="12" id="KW-1185">Reference proteome</keyword>
<evidence type="ECO:0000313" key="8">
    <source>
        <dbReference type="EMBL" id="KQH83356.1"/>
    </source>
</evidence>
<name>A0A0Q2XPY7_9EURY</name>
<dbReference type="OrthoDB" id="46045at2157"/>
<dbReference type="Pfam" id="PF02778">
    <property type="entry name" value="tRNA_int_endo_N"/>
    <property type="match status" value="1"/>
</dbReference>
<feature type="active site" evidence="4">
    <location>
        <position position="110"/>
    </location>
</feature>
<sequence length="171" mass="20406">MKEPIIFHLSGDRVFSEREKAINQFYNKRYFGEVVNGKLFLSLIEAAYLMEKGRIRVFDGEKELSFRELVELGRKRDEQFDIKLLVYTDLRDRGYTVKSALKFGSHFRVYRRGMDEHSQWLIWVVPENLRFSPNDITARVRVAHGVRKNMVMAVVDEDNDVVYYKIEWVKF</sequence>
<evidence type="ECO:0000259" key="5">
    <source>
        <dbReference type="Pfam" id="PF01974"/>
    </source>
</evidence>
<dbReference type="InterPro" id="IPR006677">
    <property type="entry name" value="tRNA_intron_Endonuc_cat-like"/>
</dbReference>
<dbReference type="PATRIC" id="fig|277988.4.peg.303"/>
<organism evidence="8 10">
    <name type="scientific">Thermococcus thioreducens</name>
    <dbReference type="NCBI Taxonomy" id="277988"/>
    <lineage>
        <taxon>Archaea</taxon>
        <taxon>Methanobacteriati</taxon>
        <taxon>Methanobacteriota</taxon>
        <taxon>Thermococci</taxon>
        <taxon>Thermococcales</taxon>
        <taxon>Thermococcaceae</taxon>
        <taxon>Thermococcus</taxon>
    </lineage>
</organism>
<reference evidence="8 10" key="1">
    <citation type="submission" date="2015-08" db="EMBL/GenBank/DDBJ databases">
        <title>Thermococcus thioreducens DSM 14981 genome sequencing.</title>
        <authorList>
            <person name="Hong S.-J."/>
            <person name="Kim M.-C."/>
            <person name="Shin J.-H."/>
        </authorList>
    </citation>
    <scope>NUCLEOTIDE SEQUENCE [LARGE SCALE GENOMIC DNA]</scope>
    <source>
        <strain evidence="8 10">DSM 14981</strain>
    </source>
</reference>
<accession>A0A0Q2XPY7</accession>
<evidence type="ECO:0000256" key="2">
    <source>
        <dbReference type="ARBA" id="ARBA00023239"/>
    </source>
</evidence>
<dbReference type="AlphaFoldDB" id="A0A0Q2XPY7"/>
<feature type="active site" evidence="4">
    <location>
        <position position="117"/>
    </location>
</feature>
<dbReference type="STRING" id="277988.SAMN05216170_2139"/>
<keyword evidence="9" id="KW-0255">Endonuclease</keyword>
<dbReference type="EMBL" id="LIXN01000002">
    <property type="protein sequence ID" value="KQH83356.1"/>
    <property type="molecule type" value="Genomic_DNA"/>
</dbReference>
<comment type="function">
    <text evidence="3 4">Endonuclease that removes tRNA introns. Cleaves pre-tRNA at the 5'- and 3'-splice sites to release the intron. The products are an intron and two tRNA half-molecules bearing 2',3' cyclic phosphate and 5'-OH termini. Recognizes a pseudosymmetric substrate in which 2 bulged loops of 3 bases are separated by a stem of 4 bp.</text>
</comment>